<sequence>MLTNTRLFKIFAKDSLNRAMFIMGIGAIVGVFIFIWQLLPFVSHAEISGTIAPTSFKDRLVVYEGALVICINLILGVRTFVSAAKSWNKSKYILLPARVEQLVIWNLIARFVVGVFAMLITSIAFLGLEWFLNSSYHDAIVEVLTTIPLSQIGIAFDATIALYLFVNLAVVTNNWLMGFVSDKWQQRVKVLGLITMIFVMGYAVSWIPDNWLSDIIVDIVMLVLIWYLLRYHNEAK</sequence>
<keyword evidence="1" id="KW-0472">Membrane</keyword>
<feature type="transmembrane region" description="Helical" evidence="1">
    <location>
        <begin position="152"/>
        <end position="176"/>
    </location>
</feature>
<dbReference type="EMBL" id="JAANXN010000005">
    <property type="protein sequence ID" value="MDF8370978.1"/>
    <property type="molecule type" value="Genomic_DNA"/>
</dbReference>
<proteinExistence type="predicted"/>
<feature type="transmembrane region" description="Helical" evidence="1">
    <location>
        <begin position="60"/>
        <end position="81"/>
    </location>
</feature>
<dbReference type="Proteomes" id="UP001215461">
    <property type="component" value="Unassembled WGS sequence"/>
</dbReference>
<gene>
    <name evidence="2" type="ORF">G9403_04790</name>
</gene>
<keyword evidence="1" id="KW-1133">Transmembrane helix</keyword>
<name>A0ABD4XI53_WEIPA</name>
<reference evidence="2 3" key="1">
    <citation type="submission" date="2020-03" db="EMBL/GenBank/DDBJ databases">
        <title>Comparative genomics of Weissella paramesenteroides.</title>
        <authorList>
            <person name="Kant R."/>
            <person name="Takala T."/>
            <person name="Saris P."/>
        </authorList>
    </citation>
    <scope>NUCLEOTIDE SEQUENCE [LARGE SCALE GENOMIC DNA]</scope>
    <source>
        <strain evidence="2 3">SJ27-4</strain>
    </source>
</reference>
<organism evidence="2 3">
    <name type="scientific">Weissella paramesenteroides</name>
    <name type="common">Leuconostoc paramesenteroides</name>
    <dbReference type="NCBI Taxonomy" id="1249"/>
    <lineage>
        <taxon>Bacteria</taxon>
        <taxon>Bacillati</taxon>
        <taxon>Bacillota</taxon>
        <taxon>Bacilli</taxon>
        <taxon>Lactobacillales</taxon>
        <taxon>Lactobacillaceae</taxon>
        <taxon>Weissella</taxon>
    </lineage>
</organism>
<comment type="caution">
    <text evidence="2">The sequence shown here is derived from an EMBL/GenBank/DDBJ whole genome shotgun (WGS) entry which is preliminary data.</text>
</comment>
<evidence type="ECO:0000313" key="2">
    <source>
        <dbReference type="EMBL" id="MDF8370978.1"/>
    </source>
</evidence>
<dbReference type="RefSeq" id="WP_251939294.1">
    <property type="nucleotide sequence ID" value="NZ_CAXLJE010000007.1"/>
</dbReference>
<dbReference type="AlphaFoldDB" id="A0ABD4XI53"/>
<protein>
    <submittedName>
        <fullName evidence="2">Uncharacterized protein</fullName>
    </submittedName>
</protein>
<feature type="transmembrane region" description="Helical" evidence="1">
    <location>
        <begin position="21"/>
        <end position="40"/>
    </location>
</feature>
<feature type="transmembrane region" description="Helical" evidence="1">
    <location>
        <begin position="188"/>
        <end position="205"/>
    </location>
</feature>
<feature type="transmembrane region" description="Helical" evidence="1">
    <location>
        <begin position="211"/>
        <end position="229"/>
    </location>
</feature>
<feature type="transmembrane region" description="Helical" evidence="1">
    <location>
        <begin position="102"/>
        <end position="132"/>
    </location>
</feature>
<keyword evidence="1" id="KW-0812">Transmembrane</keyword>
<evidence type="ECO:0000256" key="1">
    <source>
        <dbReference type="SAM" id="Phobius"/>
    </source>
</evidence>
<accession>A0ABD4XI53</accession>
<evidence type="ECO:0000313" key="3">
    <source>
        <dbReference type="Proteomes" id="UP001215461"/>
    </source>
</evidence>